<dbReference type="STRING" id="1429867.A0A0G4NXR7"/>
<dbReference type="InterPro" id="IPR036736">
    <property type="entry name" value="ACP-like_sf"/>
</dbReference>
<dbReference type="CDD" id="cd19545">
    <property type="entry name" value="FUM14_C_NRPS-like"/>
    <property type="match status" value="1"/>
</dbReference>
<dbReference type="GO" id="GO:0044550">
    <property type="term" value="P:secondary metabolite biosynthetic process"/>
    <property type="evidence" value="ECO:0007669"/>
    <property type="project" value="TreeGrafter"/>
</dbReference>
<dbReference type="InterPro" id="IPR023213">
    <property type="entry name" value="CAT-like_dom_sf"/>
</dbReference>
<dbReference type="GO" id="GO:0016874">
    <property type="term" value="F:ligase activity"/>
    <property type="evidence" value="ECO:0007669"/>
    <property type="project" value="UniProtKB-KW"/>
</dbReference>
<dbReference type="FunFam" id="3.30.300.30:FF:000015">
    <property type="entry name" value="Nonribosomal peptide synthase SidD"/>
    <property type="match status" value="1"/>
</dbReference>
<dbReference type="PROSITE" id="PS50075">
    <property type="entry name" value="CARRIER"/>
    <property type="match status" value="1"/>
</dbReference>
<keyword evidence="1" id="KW-0596">Phosphopantetheine</keyword>
<dbReference type="GO" id="GO:0043041">
    <property type="term" value="P:amino acid activation for nonribosomal peptide biosynthetic process"/>
    <property type="evidence" value="ECO:0007669"/>
    <property type="project" value="TreeGrafter"/>
</dbReference>
<evidence type="ECO:0000313" key="7">
    <source>
        <dbReference type="Proteomes" id="UP000053732"/>
    </source>
</evidence>
<dbReference type="SUPFAM" id="SSF47336">
    <property type="entry name" value="ACP-like"/>
    <property type="match status" value="1"/>
</dbReference>
<evidence type="ECO:0000313" key="6">
    <source>
        <dbReference type="EMBL" id="CRL18779.1"/>
    </source>
</evidence>
<dbReference type="Pfam" id="PF00550">
    <property type="entry name" value="PP-binding"/>
    <property type="match status" value="1"/>
</dbReference>
<accession>A0A0G4NXR7</accession>
<protein>
    <submittedName>
        <fullName evidence="6">AMP-dependent synthetase/ligase</fullName>
    </submittedName>
</protein>
<dbReference type="EMBL" id="HG793135">
    <property type="protein sequence ID" value="CRL18779.1"/>
    <property type="molecule type" value="Genomic_DNA"/>
</dbReference>
<dbReference type="InterPro" id="IPR020806">
    <property type="entry name" value="PKS_PP-bd"/>
</dbReference>
<dbReference type="Gene3D" id="3.30.300.30">
    <property type="match status" value="1"/>
</dbReference>
<organism evidence="6 7">
    <name type="scientific">Penicillium camemberti (strain FM 013)</name>
    <dbReference type="NCBI Taxonomy" id="1429867"/>
    <lineage>
        <taxon>Eukaryota</taxon>
        <taxon>Fungi</taxon>
        <taxon>Dikarya</taxon>
        <taxon>Ascomycota</taxon>
        <taxon>Pezizomycotina</taxon>
        <taxon>Eurotiomycetes</taxon>
        <taxon>Eurotiomycetidae</taxon>
        <taxon>Eurotiales</taxon>
        <taxon>Aspergillaceae</taxon>
        <taxon>Penicillium</taxon>
    </lineage>
</organism>
<sequence length="666" mass="72656">MSSLKHVVLVGEPPARNDIIVWGDHVEVMAAYGSTESPNCSVSRHMGPSSNPQLIGKLTGSVGWVVEPDNHHKLVPLGAVGELLVEGPILARGYLNDTKRTTEAFIEPPGWFSTFYERNNEWSRRGGRMYKTGDLVQYNPDGSLTFVGRKDTQVKIRGQRVELGEVEHHVRQCLAGGTSPLVVAEVVTPRGSNHPMLVTYIAIGEAANESQDQMRAALERWTQGVEYRLAERVPRYMVPSAYLAVDMIPMTATGKTDRRRLREMGGALTLEQLAELQPSRGTLRAPKTAMERQLHGLWASVLSLPPSSIGADDNFLRIGGDSIAAVHLVAAAREEGLSLTVADVFNTPHLSQMAHVVKAESYVEETPVPFSLLQPEINANFARSQAAAQCGVDTDLVEDVFPCTPLQEGMIAMTAKRPGAYIKQTLFKVPVGVKPERLERAWREVVATMPILRTRVVNLAGQGLVQVVVAGEGSFTACQDLGAYLQADKQEPMALGAPLTRFAILHSCSGQRPVLVWTAHHALFDGWSMPLVLKQVEQAYHDHTRDRLIPIQGFVKHILQSSDGNCEYWQSQLDGSEAVPFPSPPSPGYQPQADDGLDHQISGLQWPLSDITASTAVRAAWAILQGQYTNSLDVIFGATVTGRQALVPGVERMAGPAIATVPVRVR</sequence>
<keyword evidence="7" id="KW-1185">Reference proteome</keyword>
<dbReference type="GO" id="GO:0031177">
    <property type="term" value="F:phosphopantetheine binding"/>
    <property type="evidence" value="ECO:0007669"/>
    <property type="project" value="InterPro"/>
</dbReference>
<dbReference type="GO" id="GO:0005737">
    <property type="term" value="C:cytoplasm"/>
    <property type="evidence" value="ECO:0007669"/>
    <property type="project" value="TreeGrafter"/>
</dbReference>
<dbReference type="SUPFAM" id="SSF56801">
    <property type="entry name" value="Acetyl-CoA synthetase-like"/>
    <property type="match status" value="1"/>
</dbReference>
<dbReference type="Gene3D" id="3.30.559.10">
    <property type="entry name" value="Chloramphenicol acetyltransferase-like domain"/>
    <property type="match status" value="1"/>
</dbReference>
<dbReference type="Gene3D" id="3.40.50.12780">
    <property type="entry name" value="N-terminal domain of ligase-like"/>
    <property type="match status" value="1"/>
</dbReference>
<dbReference type="Gene3D" id="1.10.1200.10">
    <property type="entry name" value="ACP-like"/>
    <property type="match status" value="1"/>
</dbReference>
<dbReference type="Pfam" id="PF00501">
    <property type="entry name" value="AMP-binding"/>
    <property type="match status" value="1"/>
</dbReference>
<proteinExistence type="inferred from homology"/>
<dbReference type="PANTHER" id="PTHR45527">
    <property type="entry name" value="NONRIBOSOMAL PEPTIDE SYNTHETASE"/>
    <property type="match status" value="1"/>
</dbReference>
<dbReference type="InterPro" id="IPR006162">
    <property type="entry name" value="Ppantetheine_attach_site"/>
</dbReference>
<dbReference type="InterPro" id="IPR009081">
    <property type="entry name" value="PP-bd_ACP"/>
</dbReference>
<name>A0A0G4NXR7_PENC3</name>
<dbReference type="Proteomes" id="UP000053732">
    <property type="component" value="Unassembled WGS sequence"/>
</dbReference>
<dbReference type="InterPro" id="IPR042099">
    <property type="entry name" value="ANL_N_sf"/>
</dbReference>
<reference evidence="6 7" key="1">
    <citation type="journal article" date="2014" name="Nat. Commun.">
        <title>Multiple recent horizontal transfers of a large genomic region in cheese making fungi.</title>
        <authorList>
            <person name="Cheeseman K."/>
            <person name="Ropars J."/>
            <person name="Renault P."/>
            <person name="Dupont J."/>
            <person name="Gouzy J."/>
            <person name="Branca A."/>
            <person name="Abraham A.L."/>
            <person name="Ceppi M."/>
            <person name="Conseiller E."/>
            <person name="Debuchy R."/>
            <person name="Malagnac F."/>
            <person name="Goarin A."/>
            <person name="Silar P."/>
            <person name="Lacoste S."/>
            <person name="Sallet E."/>
            <person name="Bensimon A."/>
            <person name="Giraud T."/>
            <person name="Brygoo Y."/>
        </authorList>
    </citation>
    <scope>NUCLEOTIDE SEQUENCE [LARGE SCALE GENOMIC DNA]</scope>
    <source>
        <strain evidence="7">FM 013</strain>
    </source>
</reference>
<gene>
    <name evidence="6" type="ORF">PCAMFM013_S002g000649</name>
</gene>
<evidence type="ECO:0000256" key="3">
    <source>
        <dbReference type="ARBA" id="ARBA00022598"/>
    </source>
</evidence>
<keyword evidence="2" id="KW-0597">Phosphoprotein</keyword>
<evidence type="ECO:0000256" key="1">
    <source>
        <dbReference type="ARBA" id="ARBA00022450"/>
    </source>
</evidence>
<dbReference type="PROSITE" id="PS00012">
    <property type="entry name" value="PHOSPHOPANTETHEINE"/>
    <property type="match status" value="1"/>
</dbReference>
<dbReference type="AlphaFoldDB" id="A0A0G4NXR7"/>
<keyword evidence="3 6" id="KW-0436">Ligase</keyword>
<dbReference type="Pfam" id="PF00668">
    <property type="entry name" value="Condensation"/>
    <property type="match status" value="1"/>
</dbReference>
<feature type="domain" description="Carrier" evidence="5">
    <location>
        <begin position="285"/>
        <end position="361"/>
    </location>
</feature>
<evidence type="ECO:0000256" key="2">
    <source>
        <dbReference type="ARBA" id="ARBA00022553"/>
    </source>
</evidence>
<dbReference type="InterPro" id="IPR001242">
    <property type="entry name" value="Condensation_dom"/>
</dbReference>
<dbReference type="SMART" id="SM00823">
    <property type="entry name" value="PKS_PP"/>
    <property type="match status" value="1"/>
</dbReference>
<dbReference type="InterPro" id="IPR045851">
    <property type="entry name" value="AMP-bd_C_sf"/>
</dbReference>
<dbReference type="FunFam" id="1.10.1200.10:FF:000005">
    <property type="entry name" value="Nonribosomal peptide synthetase 1"/>
    <property type="match status" value="1"/>
</dbReference>
<evidence type="ECO:0000256" key="4">
    <source>
        <dbReference type="ARBA" id="ARBA00029454"/>
    </source>
</evidence>
<dbReference type="PANTHER" id="PTHR45527:SF3">
    <property type="entry name" value="SIDEROPHORE SYNTHETASE (EUROFUNG)"/>
    <property type="match status" value="1"/>
</dbReference>
<dbReference type="SUPFAM" id="SSF52777">
    <property type="entry name" value="CoA-dependent acyltransferases"/>
    <property type="match status" value="2"/>
</dbReference>
<dbReference type="InterPro" id="IPR000873">
    <property type="entry name" value="AMP-dep_synth/lig_dom"/>
</dbReference>
<evidence type="ECO:0000259" key="5">
    <source>
        <dbReference type="PROSITE" id="PS50075"/>
    </source>
</evidence>
<comment type="similarity">
    <text evidence="4">Belongs to the NRP synthetase family.</text>
</comment>
<dbReference type="Gene3D" id="3.30.559.30">
    <property type="entry name" value="Nonribosomal peptide synthetase, condensation domain"/>
    <property type="match status" value="1"/>
</dbReference>